<keyword evidence="4" id="KW-0747">Spliceosome</keyword>
<keyword evidence="8" id="KW-0539">Nucleus</keyword>
<comment type="similarity">
    <text evidence="2">Belongs to the RRM U1 A/B'' family.</text>
</comment>
<keyword evidence="5" id="KW-0677">Repeat</keyword>
<dbReference type="GO" id="GO:0008380">
    <property type="term" value="P:RNA splicing"/>
    <property type="evidence" value="ECO:0007669"/>
    <property type="project" value="UniProtKB-KW"/>
</dbReference>
<evidence type="ECO:0000256" key="7">
    <source>
        <dbReference type="ARBA" id="ARBA00023187"/>
    </source>
</evidence>
<dbReference type="CDD" id="cd12246">
    <property type="entry name" value="RRM1_U1A_like"/>
    <property type="match status" value="1"/>
</dbReference>
<evidence type="ECO:0000256" key="3">
    <source>
        <dbReference type="ARBA" id="ARBA00022664"/>
    </source>
</evidence>
<dbReference type="InterPro" id="IPR012677">
    <property type="entry name" value="Nucleotide-bd_a/b_plait_sf"/>
</dbReference>
<protein>
    <submittedName>
        <fullName evidence="14">U2 small nuclear ribonucleoprotein B</fullName>
    </submittedName>
</protein>
<keyword evidence="3" id="KW-0507">mRNA processing</keyword>
<dbReference type="SMART" id="SM00360">
    <property type="entry name" value="RRM"/>
    <property type="match status" value="2"/>
</dbReference>
<dbReference type="InterPro" id="IPR035979">
    <property type="entry name" value="RBD_domain_sf"/>
</dbReference>
<evidence type="ECO:0000256" key="10">
    <source>
        <dbReference type="PROSITE-ProRule" id="PRU00176"/>
    </source>
</evidence>
<evidence type="ECO:0000256" key="2">
    <source>
        <dbReference type="ARBA" id="ARBA00007243"/>
    </source>
</evidence>
<evidence type="ECO:0000313" key="14">
    <source>
        <dbReference type="WBParaSite" id="Csp11.Scaffold630.g20795.t1"/>
    </source>
</evidence>
<reference evidence="14" key="1">
    <citation type="submission" date="2016-11" db="UniProtKB">
        <authorList>
            <consortium name="WormBaseParasite"/>
        </authorList>
    </citation>
    <scope>IDENTIFICATION</scope>
</reference>
<evidence type="ECO:0000256" key="1">
    <source>
        <dbReference type="ARBA" id="ARBA00004123"/>
    </source>
</evidence>
<evidence type="ECO:0000256" key="8">
    <source>
        <dbReference type="ARBA" id="ARBA00023242"/>
    </source>
</evidence>
<dbReference type="SUPFAM" id="SSF54928">
    <property type="entry name" value="RNA-binding domain, RBD"/>
    <property type="match status" value="1"/>
</dbReference>
<dbReference type="GO" id="GO:0006397">
    <property type="term" value="P:mRNA processing"/>
    <property type="evidence" value="ECO:0007669"/>
    <property type="project" value="UniProtKB-KW"/>
</dbReference>
<dbReference type="eggNOG" id="KOG4206">
    <property type="taxonomic scope" value="Eukaryota"/>
</dbReference>
<dbReference type="Pfam" id="PF00076">
    <property type="entry name" value="RRM_1"/>
    <property type="match status" value="2"/>
</dbReference>
<dbReference type="Gene3D" id="3.30.70.330">
    <property type="match status" value="2"/>
</dbReference>
<dbReference type="Proteomes" id="UP000095282">
    <property type="component" value="Unplaced"/>
</dbReference>
<dbReference type="AlphaFoldDB" id="A0A1I7UZ49"/>
<name>A0A1I7UZ49_9PELO</name>
<dbReference type="FunFam" id="3.30.70.330:FF:000039">
    <property type="entry name" value="U1 small nuclear ribonucleoprotein A"/>
    <property type="match status" value="1"/>
</dbReference>
<comment type="subcellular location">
    <subcellularLocation>
        <location evidence="1">Nucleus</location>
    </subcellularLocation>
</comment>
<dbReference type="FunFam" id="3.30.70.330:FF:000029">
    <property type="entry name" value="U2 small nuclear ribonucleoprotein B"/>
    <property type="match status" value="1"/>
</dbReference>
<evidence type="ECO:0000256" key="4">
    <source>
        <dbReference type="ARBA" id="ARBA00022728"/>
    </source>
</evidence>
<dbReference type="CDD" id="cd12247">
    <property type="entry name" value="RRM2_U1A_like"/>
    <property type="match status" value="1"/>
</dbReference>
<feature type="domain" description="RRM" evidence="12">
    <location>
        <begin position="132"/>
        <end position="206"/>
    </location>
</feature>
<dbReference type="GO" id="GO:0030532">
    <property type="term" value="C:small nuclear ribonucleoprotein complex"/>
    <property type="evidence" value="ECO:0007669"/>
    <property type="project" value="UniProtKB-ARBA"/>
</dbReference>
<feature type="region of interest" description="Disordered" evidence="11">
    <location>
        <begin position="110"/>
        <end position="132"/>
    </location>
</feature>
<proteinExistence type="inferred from homology"/>
<dbReference type="WBParaSite" id="Csp11.Scaffold630.g20795.t1">
    <property type="protein sequence ID" value="Csp11.Scaffold630.g20795.t1"/>
    <property type="gene ID" value="Csp11.Scaffold630.g20795"/>
</dbReference>
<organism evidence="13 14">
    <name type="scientific">Caenorhabditis tropicalis</name>
    <dbReference type="NCBI Taxonomy" id="1561998"/>
    <lineage>
        <taxon>Eukaryota</taxon>
        <taxon>Metazoa</taxon>
        <taxon>Ecdysozoa</taxon>
        <taxon>Nematoda</taxon>
        <taxon>Chromadorea</taxon>
        <taxon>Rhabditida</taxon>
        <taxon>Rhabditina</taxon>
        <taxon>Rhabditomorpha</taxon>
        <taxon>Rhabditoidea</taxon>
        <taxon>Rhabditidae</taxon>
        <taxon>Peloderinae</taxon>
        <taxon>Caenorhabditis</taxon>
    </lineage>
</organism>
<dbReference type="GO" id="GO:0003723">
    <property type="term" value="F:RNA binding"/>
    <property type="evidence" value="ECO:0007669"/>
    <property type="project" value="UniProtKB-UniRule"/>
</dbReference>
<keyword evidence="7" id="KW-0508">mRNA splicing</keyword>
<evidence type="ECO:0000259" key="12">
    <source>
        <dbReference type="PROSITE" id="PS50102"/>
    </source>
</evidence>
<feature type="domain" description="RRM" evidence="12">
    <location>
        <begin position="8"/>
        <end position="87"/>
    </location>
</feature>
<dbReference type="GO" id="GO:0005681">
    <property type="term" value="C:spliceosomal complex"/>
    <property type="evidence" value="ECO:0007669"/>
    <property type="project" value="UniProtKB-KW"/>
</dbReference>
<accession>A0A1I7UZ49</accession>
<evidence type="ECO:0000256" key="11">
    <source>
        <dbReference type="SAM" id="MobiDB-lite"/>
    </source>
</evidence>
<evidence type="ECO:0000313" key="13">
    <source>
        <dbReference type="Proteomes" id="UP000095282"/>
    </source>
</evidence>
<keyword evidence="9" id="KW-0687">Ribonucleoprotein</keyword>
<evidence type="ECO:0000256" key="6">
    <source>
        <dbReference type="ARBA" id="ARBA00022884"/>
    </source>
</evidence>
<dbReference type="PROSITE" id="PS50102">
    <property type="entry name" value="RRM"/>
    <property type="match status" value="2"/>
</dbReference>
<evidence type="ECO:0000256" key="9">
    <source>
        <dbReference type="ARBA" id="ARBA00023274"/>
    </source>
</evidence>
<dbReference type="PANTHER" id="PTHR10501">
    <property type="entry name" value="U1 SMALL NUCLEAR RIBONUCLEOPROTEIN A/U2 SMALL NUCLEAR RIBONUCLEOPROTEIN B"/>
    <property type="match status" value="1"/>
</dbReference>
<keyword evidence="13" id="KW-1185">Reference proteome</keyword>
<dbReference type="InterPro" id="IPR000504">
    <property type="entry name" value="RRM_dom"/>
</dbReference>
<evidence type="ECO:0000256" key="5">
    <source>
        <dbReference type="ARBA" id="ARBA00022737"/>
    </source>
</evidence>
<sequence length="206" mass="23310">MVDIAPNSTLYINNLNEKIKIDELRKSLVAVFKQFGEIVGVMCFRTLKMRGQAHVIFTDISSATAAKEALTGFPFYEKPMKIQFAREDADVIAKQKGTYVDRQPKYLSEKIQKKPKSRKRENGGDGPAPPNKILFCTNLPDTATAEMLEIMFNQFSGLKDIRMVPNRPGIAFVEFDTDSQAIPARTTLNNFRITAEHVMRVDYAKK</sequence>
<dbReference type="STRING" id="1561998.A0A1I7UZ49"/>
<keyword evidence="6 10" id="KW-0694">RNA-binding</keyword>